<organism evidence="2 3">
    <name type="scientific">Thermoactinomyces mirandus</name>
    <dbReference type="NCBI Taxonomy" id="2756294"/>
    <lineage>
        <taxon>Bacteria</taxon>
        <taxon>Bacillati</taxon>
        <taxon>Bacillota</taxon>
        <taxon>Bacilli</taxon>
        <taxon>Bacillales</taxon>
        <taxon>Thermoactinomycetaceae</taxon>
        <taxon>Thermoactinomyces</taxon>
    </lineage>
</organism>
<comment type="caution">
    <text evidence="2">The sequence shown here is derived from an EMBL/GenBank/DDBJ whole genome shotgun (WGS) entry which is preliminary data.</text>
</comment>
<gene>
    <name evidence="2" type="ORF">H2C83_14180</name>
</gene>
<dbReference type="AlphaFoldDB" id="A0A7W1XUC6"/>
<proteinExistence type="predicted"/>
<name>A0A7W1XUC6_9BACL</name>
<dbReference type="InterPro" id="IPR000421">
    <property type="entry name" value="FA58C"/>
</dbReference>
<evidence type="ECO:0000313" key="2">
    <source>
        <dbReference type="EMBL" id="MBA4603438.1"/>
    </source>
</evidence>
<dbReference type="Proteomes" id="UP000538292">
    <property type="component" value="Unassembled WGS sequence"/>
</dbReference>
<evidence type="ECO:0000259" key="1">
    <source>
        <dbReference type="PROSITE" id="PS50022"/>
    </source>
</evidence>
<sequence length="189" mass="21668">MAKRIVESGKKRETFLDHLVLFGSRHQNSWQGNNLSLKESPNLAENRTASASSSAFDTDYKYGSTSHFTPGRAIDGDSHTRWASKSFQQDPEYFAVDLGQKQRFNQIKIEWEYWADQYEIWVSNDNRTWKKAADQSMAKREKDIPQPRDAIYFASPVEARYVKIAKIAMNKRPAKTGAAAETSQWTPVL</sequence>
<dbReference type="PROSITE" id="PS50022">
    <property type="entry name" value="FA58C_3"/>
    <property type="match status" value="1"/>
</dbReference>
<dbReference type="RefSeq" id="WP_181741946.1">
    <property type="nucleotide sequence ID" value="NZ_JACEOL010000053.1"/>
</dbReference>
<dbReference type="SUPFAM" id="SSF49785">
    <property type="entry name" value="Galactose-binding domain-like"/>
    <property type="match status" value="1"/>
</dbReference>
<dbReference type="EMBL" id="JACEOL010000053">
    <property type="protein sequence ID" value="MBA4603438.1"/>
    <property type="molecule type" value="Genomic_DNA"/>
</dbReference>
<evidence type="ECO:0000313" key="3">
    <source>
        <dbReference type="Proteomes" id="UP000538292"/>
    </source>
</evidence>
<dbReference type="InterPro" id="IPR008979">
    <property type="entry name" value="Galactose-bd-like_sf"/>
</dbReference>
<dbReference type="Pfam" id="PF00754">
    <property type="entry name" value="F5_F8_type_C"/>
    <property type="match status" value="1"/>
</dbReference>
<keyword evidence="3" id="KW-1185">Reference proteome</keyword>
<dbReference type="Gene3D" id="2.60.120.260">
    <property type="entry name" value="Galactose-binding domain-like"/>
    <property type="match status" value="1"/>
</dbReference>
<feature type="domain" description="F5/8 type C" evidence="1">
    <location>
        <begin position="29"/>
        <end position="164"/>
    </location>
</feature>
<accession>A0A7W1XUC6</accession>
<protein>
    <submittedName>
        <fullName evidence="2">Discoidin domain-containing protein</fullName>
    </submittedName>
</protein>
<reference evidence="2 3" key="1">
    <citation type="submission" date="2020-07" db="EMBL/GenBank/DDBJ databases">
        <title>Thermoactinomyces phylogeny.</title>
        <authorList>
            <person name="Dunlap C."/>
        </authorList>
    </citation>
    <scope>NUCLEOTIDE SEQUENCE [LARGE SCALE GENOMIC DNA]</scope>
    <source>
        <strain evidence="2 3">AMNI-1</strain>
    </source>
</reference>